<dbReference type="EMBL" id="JAIZAY010000011">
    <property type="protein sequence ID" value="KAJ8032916.1"/>
    <property type="molecule type" value="Genomic_DNA"/>
</dbReference>
<gene>
    <name evidence="3" type="ORF">HOLleu_23007</name>
</gene>
<protein>
    <submittedName>
        <fullName evidence="3">Uncharacterized protein</fullName>
    </submittedName>
</protein>
<reference evidence="3" key="1">
    <citation type="submission" date="2021-10" db="EMBL/GenBank/DDBJ databases">
        <title>Tropical sea cucumber genome reveals ecological adaptation and Cuvierian tubules defense mechanism.</title>
        <authorList>
            <person name="Chen T."/>
        </authorList>
    </citation>
    <scope>NUCLEOTIDE SEQUENCE</scope>
    <source>
        <strain evidence="3">Nanhai2018</strain>
        <tissue evidence="3">Muscle</tissue>
    </source>
</reference>
<feature type="region of interest" description="Disordered" evidence="1">
    <location>
        <begin position="114"/>
        <end position="192"/>
    </location>
</feature>
<evidence type="ECO:0000256" key="2">
    <source>
        <dbReference type="SAM" id="Phobius"/>
    </source>
</evidence>
<keyword evidence="2" id="KW-0472">Membrane</keyword>
<proteinExistence type="predicted"/>
<feature type="compositionally biased region" description="Polar residues" evidence="1">
    <location>
        <begin position="114"/>
        <end position="125"/>
    </location>
</feature>
<evidence type="ECO:0000313" key="3">
    <source>
        <dbReference type="EMBL" id="KAJ8032916.1"/>
    </source>
</evidence>
<evidence type="ECO:0000313" key="4">
    <source>
        <dbReference type="Proteomes" id="UP001152320"/>
    </source>
</evidence>
<organism evidence="3 4">
    <name type="scientific">Holothuria leucospilota</name>
    <name type="common">Black long sea cucumber</name>
    <name type="synonym">Mertensiothuria leucospilota</name>
    <dbReference type="NCBI Taxonomy" id="206669"/>
    <lineage>
        <taxon>Eukaryota</taxon>
        <taxon>Metazoa</taxon>
        <taxon>Echinodermata</taxon>
        <taxon>Eleutherozoa</taxon>
        <taxon>Echinozoa</taxon>
        <taxon>Holothuroidea</taxon>
        <taxon>Aspidochirotacea</taxon>
        <taxon>Aspidochirotida</taxon>
        <taxon>Holothuriidae</taxon>
        <taxon>Holothuria</taxon>
    </lineage>
</organism>
<dbReference type="AlphaFoldDB" id="A0A9Q1BUP9"/>
<dbReference type="Proteomes" id="UP001152320">
    <property type="component" value="Chromosome 11"/>
</dbReference>
<feature type="compositionally biased region" description="Basic and acidic residues" evidence="1">
    <location>
        <begin position="168"/>
        <end position="181"/>
    </location>
</feature>
<feature type="transmembrane region" description="Helical" evidence="2">
    <location>
        <begin position="20"/>
        <end position="46"/>
    </location>
</feature>
<name>A0A9Q1BUP9_HOLLE</name>
<sequence>MSSGTILQKPTSAPVAMENAAVTVISTCLAGALFSLCLVILAGIILRKHKRGKAVRNGASKDNVLNATSRSRPFSENKNTVVSVTSFCDSQEYTSIDEGCQKMHPTQTENLYDSVEVNSSESTPDTIFYKETRNGVDKGSCNDANRQPPTEDNRSPLYADDGLYLTPDVHEKNLEQTDPEGRYSIIWPREEN</sequence>
<keyword evidence="4" id="KW-1185">Reference proteome</keyword>
<accession>A0A9Q1BUP9</accession>
<comment type="caution">
    <text evidence="3">The sequence shown here is derived from an EMBL/GenBank/DDBJ whole genome shotgun (WGS) entry which is preliminary data.</text>
</comment>
<keyword evidence="2" id="KW-0812">Transmembrane</keyword>
<keyword evidence="2" id="KW-1133">Transmembrane helix</keyword>
<evidence type="ECO:0000256" key="1">
    <source>
        <dbReference type="SAM" id="MobiDB-lite"/>
    </source>
</evidence>